<dbReference type="AlphaFoldDB" id="A0A2T3ASE8"/>
<dbReference type="SMART" id="SM00384">
    <property type="entry name" value="AT_hook"/>
    <property type="match status" value="5"/>
</dbReference>
<dbReference type="InParanoid" id="A0A2T3ASE8"/>
<evidence type="ECO:0000313" key="3">
    <source>
        <dbReference type="Proteomes" id="UP000241818"/>
    </source>
</evidence>
<feature type="compositionally biased region" description="Polar residues" evidence="1">
    <location>
        <begin position="296"/>
        <end position="315"/>
    </location>
</feature>
<dbReference type="Proteomes" id="UP000241818">
    <property type="component" value="Unassembled WGS sequence"/>
</dbReference>
<dbReference type="InterPro" id="IPR017956">
    <property type="entry name" value="AT_hook_DNA-bd_motif"/>
</dbReference>
<feature type="region of interest" description="Disordered" evidence="1">
    <location>
        <begin position="159"/>
        <end position="203"/>
    </location>
</feature>
<organism evidence="2 3">
    <name type="scientific">Amorphotheca resinae ATCC 22711</name>
    <dbReference type="NCBI Taxonomy" id="857342"/>
    <lineage>
        <taxon>Eukaryota</taxon>
        <taxon>Fungi</taxon>
        <taxon>Dikarya</taxon>
        <taxon>Ascomycota</taxon>
        <taxon>Pezizomycotina</taxon>
        <taxon>Leotiomycetes</taxon>
        <taxon>Helotiales</taxon>
        <taxon>Amorphothecaceae</taxon>
        <taxon>Amorphotheca</taxon>
    </lineage>
</organism>
<proteinExistence type="predicted"/>
<feature type="region of interest" description="Disordered" evidence="1">
    <location>
        <begin position="268"/>
        <end position="361"/>
    </location>
</feature>
<feature type="region of interest" description="Disordered" evidence="1">
    <location>
        <begin position="377"/>
        <end position="422"/>
    </location>
</feature>
<dbReference type="PRINTS" id="PR00929">
    <property type="entry name" value="ATHOOK"/>
</dbReference>
<keyword evidence="3" id="KW-1185">Reference proteome</keyword>
<reference evidence="2 3" key="1">
    <citation type="journal article" date="2018" name="New Phytol.">
        <title>Comparative genomics and transcriptomics depict ericoid mycorrhizal fungi as versatile saprotrophs and plant mutualists.</title>
        <authorList>
            <person name="Martino E."/>
            <person name="Morin E."/>
            <person name="Grelet G.A."/>
            <person name="Kuo A."/>
            <person name="Kohler A."/>
            <person name="Daghino S."/>
            <person name="Barry K.W."/>
            <person name="Cichocki N."/>
            <person name="Clum A."/>
            <person name="Dockter R.B."/>
            <person name="Hainaut M."/>
            <person name="Kuo R.C."/>
            <person name="LaButti K."/>
            <person name="Lindahl B.D."/>
            <person name="Lindquist E.A."/>
            <person name="Lipzen A."/>
            <person name="Khouja H.R."/>
            <person name="Magnuson J."/>
            <person name="Murat C."/>
            <person name="Ohm R.A."/>
            <person name="Singer S.W."/>
            <person name="Spatafora J.W."/>
            <person name="Wang M."/>
            <person name="Veneault-Fourrey C."/>
            <person name="Henrissat B."/>
            <person name="Grigoriev I.V."/>
            <person name="Martin F.M."/>
            <person name="Perotto S."/>
        </authorList>
    </citation>
    <scope>NUCLEOTIDE SEQUENCE [LARGE SCALE GENOMIC DNA]</scope>
    <source>
        <strain evidence="2 3">ATCC 22711</strain>
    </source>
</reference>
<dbReference type="RefSeq" id="XP_024717582.1">
    <property type="nucleotide sequence ID" value="XM_024865528.1"/>
</dbReference>
<evidence type="ECO:0000256" key="1">
    <source>
        <dbReference type="SAM" id="MobiDB-lite"/>
    </source>
</evidence>
<accession>A0A2T3ASE8</accession>
<gene>
    <name evidence="2" type="ORF">M430DRAFT_271282</name>
</gene>
<dbReference type="OrthoDB" id="3565112at2759"/>
<dbReference type="EMBL" id="KZ679017">
    <property type="protein sequence ID" value="PSS09284.1"/>
    <property type="molecule type" value="Genomic_DNA"/>
</dbReference>
<evidence type="ECO:0000313" key="2">
    <source>
        <dbReference type="EMBL" id="PSS09284.1"/>
    </source>
</evidence>
<name>A0A2T3ASE8_AMORE</name>
<feature type="compositionally biased region" description="Basic and acidic residues" evidence="1">
    <location>
        <begin position="385"/>
        <end position="414"/>
    </location>
</feature>
<dbReference type="GO" id="GO:0003677">
    <property type="term" value="F:DNA binding"/>
    <property type="evidence" value="ECO:0007669"/>
    <property type="project" value="InterPro"/>
</dbReference>
<dbReference type="GeneID" id="36573609"/>
<sequence length="422" mass="47444">MVRYNNSSVLRRLDLDNIKSIKNIMSALAFALDKSSTEAAHKYGLDVALGKMESVWVEYILNAIKRSANYTLLRDAITRFVESRSEPKQRILQAITELESLADEQVLTVPEFHLEEYEEALKRFEALPPLIQPTVEEIQPSTPLPKKRGRPRKNARLLLENQSENGPTLEPVKPTLEPAKPTPEPAEHTSEPAAKIPKKMGRPRKSDVLPLEEQVENKPTLESVKPAILEAAKSTLEAIQPLQKIPKKMGRPRKTEILPLEEQAENKLIPEPAMAIPQAAEPKVKIPKKRGRPPKNRQTALGEQVQKPTLDTVQATDKIPKKLGRPPTKQRVASETQIRKEPKLRALLPKPPATAQSGSFQQNVENLAKYGVEQLETEVPQEIESPPKKARFTEEQEANKSCAKEKGKTAKEPEPEQWSWTL</sequence>
<protein>
    <submittedName>
        <fullName evidence="2">Uncharacterized protein</fullName>
    </submittedName>
</protein>
<feature type="compositionally biased region" description="Basic residues" evidence="1">
    <location>
        <begin position="285"/>
        <end position="295"/>
    </location>
</feature>